<evidence type="ECO:0008006" key="3">
    <source>
        <dbReference type="Google" id="ProtNLM"/>
    </source>
</evidence>
<evidence type="ECO:0000313" key="2">
    <source>
        <dbReference type="Proteomes" id="UP000034024"/>
    </source>
</evidence>
<gene>
    <name evidence="1" type="ORF">SY84_06395</name>
</gene>
<proteinExistence type="predicted"/>
<dbReference type="KEGG" id="dch:SY84_06395"/>
<evidence type="ECO:0000313" key="1">
    <source>
        <dbReference type="EMBL" id="AKH16749.1"/>
    </source>
</evidence>
<protein>
    <recommendedName>
        <fullName evidence="3">DUF1788 domain-containing protein</fullName>
    </recommendedName>
</protein>
<dbReference type="OrthoDB" id="5430574at2"/>
<name>A0A0F7JN39_9DEIO</name>
<sequence>MSPSPLDQLLAAFEKHHVHRDLPWPANLAGPQRVWFAVYPPEHERRLRTRTTEFELAARKHGREWRHIDLTDVFAHWMAAHPYREAYFKSPQLVDGALEDFEAHVADLLRTELCQGGPNSLLAVTGVASLYSLTKVSRVVDRVVTDIPGRLLLFFPGTYTHHSYHLLGVGDGWNYLSTPITV</sequence>
<reference evidence="1 2" key="1">
    <citation type="submission" date="2015-01" db="EMBL/GenBank/DDBJ databases">
        <title>Deinococcus soli/N5/whole genome sequencing.</title>
        <authorList>
            <person name="Kim M.K."/>
            <person name="Srinivasan S."/>
            <person name="Lee J.-J."/>
        </authorList>
    </citation>
    <scope>NUCLEOTIDE SEQUENCE [LARGE SCALE GENOMIC DNA]</scope>
    <source>
        <strain evidence="1 2">N5</strain>
    </source>
</reference>
<organism evidence="1 2">
    <name type="scientific">Deinococcus soli</name>
    <name type="common">ex Cha et al. 2016</name>
    <dbReference type="NCBI Taxonomy" id="1309411"/>
    <lineage>
        <taxon>Bacteria</taxon>
        <taxon>Thermotogati</taxon>
        <taxon>Deinococcota</taxon>
        <taxon>Deinococci</taxon>
        <taxon>Deinococcales</taxon>
        <taxon>Deinococcaceae</taxon>
        <taxon>Deinococcus</taxon>
    </lineage>
</organism>
<accession>A0A0F7JN39</accession>
<dbReference type="AlphaFoldDB" id="A0A0F7JN39"/>
<dbReference type="PATRIC" id="fig|1309411.5.peg.1308"/>
<keyword evidence="2" id="KW-1185">Reference proteome</keyword>
<dbReference type="EMBL" id="CP011389">
    <property type="protein sequence ID" value="AKH16749.1"/>
    <property type="molecule type" value="Genomic_DNA"/>
</dbReference>
<dbReference type="Proteomes" id="UP000034024">
    <property type="component" value="Chromosome"/>
</dbReference>
<dbReference type="RefSeq" id="WP_046843321.1">
    <property type="nucleotide sequence ID" value="NZ_CP011389.1"/>
</dbReference>